<proteinExistence type="predicted"/>
<organism evidence="2 3">
    <name type="scientific">Archangium gephyra</name>
    <dbReference type="NCBI Taxonomy" id="48"/>
    <lineage>
        <taxon>Bacteria</taxon>
        <taxon>Pseudomonadati</taxon>
        <taxon>Myxococcota</taxon>
        <taxon>Myxococcia</taxon>
        <taxon>Myxococcales</taxon>
        <taxon>Cystobacterineae</taxon>
        <taxon>Archangiaceae</taxon>
        <taxon>Archangium</taxon>
    </lineage>
</organism>
<dbReference type="NCBIfam" id="NF038032">
    <property type="entry name" value="CehA_McbA_metalo"/>
    <property type="match status" value="1"/>
</dbReference>
<protein>
    <recommendedName>
        <fullName evidence="1">Cyclic nucleotide-binding domain-containing protein</fullName>
    </recommendedName>
</protein>
<dbReference type="InterPro" id="IPR016195">
    <property type="entry name" value="Pol/histidinol_Pase-like"/>
</dbReference>
<sequence length="1047" mass="110477">MRRTHGDASPGPGGGASRALTFLLGFPRTRLPGRGSRGNVTRVSRRLFLVFLCTSLASCTCGGGGEPDGSVPFDGGTEPFDAGTPSGRCELDLSPYVEQSGEAQLVKVESASQLIAGPNAHGAIGDYLFSNDRIRVVVQGAGRAFGPQPFGGNIIDADLVDAPAGDQFGEIGLLYNFGRTVNPTQFDVLRDGSAGGAVVLAASGDDTANDYLSIRNQLQGALGRVPYADPYVPQPLRITTYFILNPGEQRLQQVTAFCNTDRRNFAGLAVGDLVDPGYVLELFNPRSCTNGFGFGGLCFGLDRLPWFGYQGAGIAYGYAPYKAGSPRVPEGQNASLSVAGITGVIIGANGILGLGEWVKESTTTPRPGEIRIPPLGYSVAARDFWVARNIGEISNLIETSRASAGALLGTFSGTVTEAGQPAAGARVIFEGADSRAAFVTDANGTFSGTLPRAAYQVSAWKHGRNPTAKQQLTLSTTPATLTFSLASPQVLTVNVREANGGPMPARVTVFCSTGTCQTPHKSLVLFTDTPKDPMPDDIALIGYVGASGSQTFELPAGQYVVLVSRGPEYSIHPNDFPASPGEAVDLRTAGKTVNAVLARVVDTTGWVSADMHVHAVNSPDSIIDNAKRALTFAADGVDVLVATDHDYVTDYAPVIAQTGLAPFLSSVVGEEVSPMEWGHYNLFPLPPDANNKVNGGALDWAGGLGPTLTVGQIFLEGRRMGARTVQVNHARGLLGGFTALKLDTDTFATHTDPALFRMEPQVGHTPDDSKLINTDFDAFEILNPGDDEYDGTSVLARAKFNDWFTLLSRGNLVAGTGVSDTHYGNLATGWRTWVQTGSDAPANFSDVTFSDRLNALQATTSNGPFVTLNAYRVNGAGTQVTPAVGIGGTVAADTQDLGVTVDIQVPAYLDVTRVELYMHRPSDDATCPIDPQSPQAATTRVSCNGITNANWPASSVAASQNVMLTAGDLETAVTEGPVNFRRYRKRVNFRLTAPSTDNWVVAMVYGNRSLSPLLIPYGGGSARPFAFTNPVLIDADGNGYDHPPFTR</sequence>
<evidence type="ECO:0000313" key="2">
    <source>
        <dbReference type="EMBL" id="PZR07845.1"/>
    </source>
</evidence>
<dbReference type="AlphaFoldDB" id="A0A2W5T8N7"/>
<dbReference type="Pfam" id="PF13620">
    <property type="entry name" value="CarboxypepD_reg"/>
    <property type="match status" value="1"/>
</dbReference>
<dbReference type="Gene3D" id="3.20.20.140">
    <property type="entry name" value="Metal-dependent hydrolases"/>
    <property type="match status" value="1"/>
</dbReference>
<evidence type="ECO:0000259" key="1">
    <source>
        <dbReference type="PROSITE" id="PS50042"/>
    </source>
</evidence>
<evidence type="ECO:0000313" key="3">
    <source>
        <dbReference type="Proteomes" id="UP000249061"/>
    </source>
</evidence>
<dbReference type="InterPro" id="IPR008969">
    <property type="entry name" value="CarboxyPept-like_regulatory"/>
</dbReference>
<reference evidence="2 3" key="1">
    <citation type="submission" date="2017-08" db="EMBL/GenBank/DDBJ databases">
        <title>Infants hospitalized years apart are colonized by the same room-sourced microbial strains.</title>
        <authorList>
            <person name="Brooks B."/>
            <person name="Olm M.R."/>
            <person name="Firek B.A."/>
            <person name="Baker R."/>
            <person name="Thomas B.C."/>
            <person name="Morowitz M.J."/>
            <person name="Banfield J.F."/>
        </authorList>
    </citation>
    <scope>NUCLEOTIDE SEQUENCE [LARGE SCALE GENOMIC DNA]</scope>
    <source>
        <strain evidence="2">S2_003_000_R2_14</strain>
    </source>
</reference>
<dbReference type="Proteomes" id="UP000249061">
    <property type="component" value="Unassembled WGS sequence"/>
</dbReference>
<accession>A0A2W5T8N7</accession>
<dbReference type="Gene3D" id="2.60.40.1120">
    <property type="entry name" value="Carboxypeptidase-like, regulatory domain"/>
    <property type="match status" value="1"/>
</dbReference>
<dbReference type="PROSITE" id="PS50042">
    <property type="entry name" value="CNMP_BINDING_3"/>
    <property type="match status" value="1"/>
</dbReference>
<feature type="domain" description="Cyclic nucleotide-binding" evidence="1">
    <location>
        <begin position="127"/>
        <end position="182"/>
    </location>
</feature>
<dbReference type="SUPFAM" id="SSF49464">
    <property type="entry name" value="Carboxypeptidase regulatory domain-like"/>
    <property type="match status" value="1"/>
</dbReference>
<dbReference type="SUPFAM" id="SSF89550">
    <property type="entry name" value="PHP domain-like"/>
    <property type="match status" value="1"/>
</dbReference>
<dbReference type="InterPro" id="IPR000595">
    <property type="entry name" value="cNMP-bd_dom"/>
</dbReference>
<name>A0A2W5T8N7_9BACT</name>
<dbReference type="EMBL" id="QFQP01000028">
    <property type="protein sequence ID" value="PZR07845.1"/>
    <property type="molecule type" value="Genomic_DNA"/>
</dbReference>
<gene>
    <name evidence="2" type="ORF">DI536_26130</name>
</gene>
<comment type="caution">
    <text evidence="2">The sequence shown here is derived from an EMBL/GenBank/DDBJ whole genome shotgun (WGS) entry which is preliminary data.</text>
</comment>